<dbReference type="PANTHER" id="PTHR24381">
    <property type="entry name" value="ZINC FINGER PROTEIN"/>
    <property type="match status" value="1"/>
</dbReference>
<dbReference type="AlphaFoldDB" id="A0A9D4IY16"/>
<dbReference type="FunFam" id="3.30.160.60:FF:000446">
    <property type="entry name" value="Zinc finger protein"/>
    <property type="match status" value="1"/>
</dbReference>
<keyword evidence="4 7" id="KW-0863">Zinc-finger</keyword>
<dbReference type="SMART" id="SM00355">
    <property type="entry name" value="ZnF_C2H2"/>
    <property type="match status" value="3"/>
</dbReference>
<gene>
    <name evidence="9" type="ORF">DPMN_169301</name>
</gene>
<keyword evidence="3" id="KW-0677">Repeat</keyword>
<dbReference type="PANTHER" id="PTHR24381:SF393">
    <property type="entry name" value="CHROMATIN-LINKED ADAPTOR FOR MSL PROTEINS, ISOFORM B"/>
    <property type="match status" value="1"/>
</dbReference>
<dbReference type="GO" id="GO:0005634">
    <property type="term" value="C:nucleus"/>
    <property type="evidence" value="ECO:0007669"/>
    <property type="project" value="UniProtKB-SubCell"/>
</dbReference>
<keyword evidence="10" id="KW-1185">Reference proteome</keyword>
<comment type="subcellular location">
    <subcellularLocation>
        <location evidence="1">Nucleus</location>
    </subcellularLocation>
</comment>
<dbReference type="SUPFAM" id="SSF57667">
    <property type="entry name" value="beta-beta-alpha zinc fingers"/>
    <property type="match status" value="2"/>
</dbReference>
<dbReference type="InterPro" id="IPR036236">
    <property type="entry name" value="Znf_C2H2_sf"/>
</dbReference>
<reference evidence="9" key="2">
    <citation type="submission" date="2020-11" db="EMBL/GenBank/DDBJ databases">
        <authorList>
            <person name="McCartney M.A."/>
            <person name="Auch B."/>
            <person name="Kono T."/>
            <person name="Mallez S."/>
            <person name="Becker A."/>
            <person name="Gohl D.M."/>
            <person name="Silverstein K.A.T."/>
            <person name="Koren S."/>
            <person name="Bechman K.B."/>
            <person name="Herman A."/>
            <person name="Abrahante J.E."/>
            <person name="Garbe J."/>
        </authorList>
    </citation>
    <scope>NUCLEOTIDE SEQUENCE</scope>
    <source>
        <strain evidence="9">Duluth1</strain>
        <tissue evidence="9">Whole animal</tissue>
    </source>
</reference>
<comment type="caution">
    <text evidence="9">The sequence shown here is derived from an EMBL/GenBank/DDBJ whole genome shotgun (WGS) entry which is preliminary data.</text>
</comment>
<dbReference type="Pfam" id="PF00096">
    <property type="entry name" value="zf-C2H2"/>
    <property type="match status" value="2"/>
</dbReference>
<keyword evidence="2" id="KW-0479">Metal-binding</keyword>
<dbReference type="GO" id="GO:0000977">
    <property type="term" value="F:RNA polymerase II transcription regulatory region sequence-specific DNA binding"/>
    <property type="evidence" value="ECO:0007669"/>
    <property type="project" value="TreeGrafter"/>
</dbReference>
<dbReference type="GO" id="GO:0000981">
    <property type="term" value="F:DNA-binding transcription factor activity, RNA polymerase II-specific"/>
    <property type="evidence" value="ECO:0007669"/>
    <property type="project" value="TreeGrafter"/>
</dbReference>
<protein>
    <recommendedName>
        <fullName evidence="8">C2H2-type domain-containing protein</fullName>
    </recommendedName>
</protein>
<reference evidence="9" key="1">
    <citation type="journal article" date="2019" name="bioRxiv">
        <title>The Genome of the Zebra Mussel, Dreissena polymorpha: A Resource for Invasive Species Research.</title>
        <authorList>
            <person name="McCartney M.A."/>
            <person name="Auch B."/>
            <person name="Kono T."/>
            <person name="Mallez S."/>
            <person name="Zhang Y."/>
            <person name="Obille A."/>
            <person name="Becker A."/>
            <person name="Abrahante J.E."/>
            <person name="Garbe J."/>
            <person name="Badalamenti J.P."/>
            <person name="Herman A."/>
            <person name="Mangelson H."/>
            <person name="Liachko I."/>
            <person name="Sullivan S."/>
            <person name="Sone E.D."/>
            <person name="Koren S."/>
            <person name="Silverstein K.A.T."/>
            <person name="Beckman K.B."/>
            <person name="Gohl D.M."/>
        </authorList>
    </citation>
    <scope>NUCLEOTIDE SEQUENCE</scope>
    <source>
        <strain evidence="9">Duluth1</strain>
        <tissue evidence="9">Whole animal</tissue>
    </source>
</reference>
<dbReference type="PROSITE" id="PS50157">
    <property type="entry name" value="ZINC_FINGER_C2H2_2"/>
    <property type="match status" value="2"/>
</dbReference>
<name>A0A9D4IY16_DREPO</name>
<dbReference type="InterPro" id="IPR013087">
    <property type="entry name" value="Znf_C2H2_type"/>
</dbReference>
<dbReference type="Proteomes" id="UP000828390">
    <property type="component" value="Unassembled WGS sequence"/>
</dbReference>
<evidence type="ECO:0000256" key="3">
    <source>
        <dbReference type="ARBA" id="ARBA00022737"/>
    </source>
</evidence>
<dbReference type="PROSITE" id="PS00028">
    <property type="entry name" value="ZINC_FINGER_C2H2_1"/>
    <property type="match status" value="2"/>
</dbReference>
<dbReference type="FunFam" id="3.30.160.60:FF:000145">
    <property type="entry name" value="Zinc finger protein 574"/>
    <property type="match status" value="1"/>
</dbReference>
<dbReference type="GO" id="GO:0008270">
    <property type="term" value="F:zinc ion binding"/>
    <property type="evidence" value="ECO:0007669"/>
    <property type="project" value="UniProtKB-KW"/>
</dbReference>
<sequence>MKIHSIDTPYKCESCDKQFKYLSSLKAHSFVHRGESREVVTQSDDVISADNAKDSAQRYYSTRSISNRDFSKGMDSLNVFSFLTKITGNESLSQLDLDMPFCCKSCDFKTSAPAALLRHMKEHARATGKYVCAVCNKSYKSHSNLKTHEKVHTISKLRQILIEGSMTRTCRQ</sequence>
<accession>A0A9D4IY16</accession>
<evidence type="ECO:0000256" key="1">
    <source>
        <dbReference type="ARBA" id="ARBA00004123"/>
    </source>
</evidence>
<evidence type="ECO:0000256" key="7">
    <source>
        <dbReference type="PROSITE-ProRule" id="PRU00042"/>
    </source>
</evidence>
<feature type="domain" description="C2H2-type" evidence="8">
    <location>
        <begin position="10"/>
        <end position="37"/>
    </location>
</feature>
<evidence type="ECO:0000313" key="10">
    <source>
        <dbReference type="Proteomes" id="UP000828390"/>
    </source>
</evidence>
<evidence type="ECO:0000256" key="2">
    <source>
        <dbReference type="ARBA" id="ARBA00022723"/>
    </source>
</evidence>
<evidence type="ECO:0000256" key="6">
    <source>
        <dbReference type="ARBA" id="ARBA00023242"/>
    </source>
</evidence>
<evidence type="ECO:0000313" key="9">
    <source>
        <dbReference type="EMBL" id="KAH3791090.1"/>
    </source>
</evidence>
<proteinExistence type="predicted"/>
<dbReference type="Gene3D" id="3.30.160.60">
    <property type="entry name" value="Classic Zinc Finger"/>
    <property type="match status" value="2"/>
</dbReference>
<evidence type="ECO:0000259" key="8">
    <source>
        <dbReference type="PROSITE" id="PS50157"/>
    </source>
</evidence>
<keyword evidence="6" id="KW-0539">Nucleus</keyword>
<evidence type="ECO:0000256" key="4">
    <source>
        <dbReference type="ARBA" id="ARBA00022771"/>
    </source>
</evidence>
<feature type="domain" description="C2H2-type" evidence="8">
    <location>
        <begin position="130"/>
        <end position="157"/>
    </location>
</feature>
<evidence type="ECO:0000256" key="5">
    <source>
        <dbReference type="ARBA" id="ARBA00022833"/>
    </source>
</evidence>
<keyword evidence="5" id="KW-0862">Zinc</keyword>
<dbReference type="EMBL" id="JAIWYP010000008">
    <property type="protein sequence ID" value="KAH3791090.1"/>
    <property type="molecule type" value="Genomic_DNA"/>
</dbReference>
<organism evidence="9 10">
    <name type="scientific">Dreissena polymorpha</name>
    <name type="common">Zebra mussel</name>
    <name type="synonym">Mytilus polymorpha</name>
    <dbReference type="NCBI Taxonomy" id="45954"/>
    <lineage>
        <taxon>Eukaryota</taxon>
        <taxon>Metazoa</taxon>
        <taxon>Spiralia</taxon>
        <taxon>Lophotrochozoa</taxon>
        <taxon>Mollusca</taxon>
        <taxon>Bivalvia</taxon>
        <taxon>Autobranchia</taxon>
        <taxon>Heteroconchia</taxon>
        <taxon>Euheterodonta</taxon>
        <taxon>Imparidentia</taxon>
        <taxon>Neoheterodontei</taxon>
        <taxon>Myida</taxon>
        <taxon>Dreissenoidea</taxon>
        <taxon>Dreissenidae</taxon>
        <taxon>Dreissena</taxon>
    </lineage>
</organism>